<evidence type="ECO:0000313" key="6">
    <source>
        <dbReference type="Proteomes" id="UP001515500"/>
    </source>
</evidence>
<accession>A0AB40BQX8</accession>
<dbReference type="InterPro" id="IPR013783">
    <property type="entry name" value="Ig-like_fold"/>
</dbReference>
<dbReference type="PANTHER" id="PTHR24198">
    <property type="entry name" value="ANKYRIN REPEAT AND PROTEIN KINASE DOMAIN-CONTAINING PROTEIN"/>
    <property type="match status" value="1"/>
</dbReference>
<dbReference type="RefSeq" id="XP_039129878.1">
    <property type="nucleotide sequence ID" value="XM_039273944.1"/>
</dbReference>
<protein>
    <submittedName>
        <fullName evidence="7">Protein VAPYRIN-like</fullName>
    </submittedName>
</protein>
<feature type="repeat" description="ANK" evidence="3">
    <location>
        <begin position="421"/>
        <end position="453"/>
    </location>
</feature>
<dbReference type="AlphaFoldDB" id="A0AB40BQX8"/>
<dbReference type="InterPro" id="IPR036770">
    <property type="entry name" value="Ankyrin_rpt-contain_sf"/>
</dbReference>
<dbReference type="PANTHER" id="PTHR24198:SF165">
    <property type="entry name" value="ANKYRIN REPEAT-CONTAINING PROTEIN-RELATED"/>
    <property type="match status" value="1"/>
</dbReference>
<feature type="repeat" description="ANK" evidence="3">
    <location>
        <begin position="173"/>
        <end position="205"/>
    </location>
</feature>
<keyword evidence="6" id="KW-1185">Reference proteome</keyword>
<keyword evidence="2 3" id="KW-0040">ANK repeat</keyword>
<dbReference type="SUPFAM" id="SSF48403">
    <property type="entry name" value="Ankyrin repeat"/>
    <property type="match status" value="1"/>
</dbReference>
<dbReference type="Proteomes" id="UP001515500">
    <property type="component" value="Chromosome 8"/>
</dbReference>
<feature type="repeat" description="ANK" evidence="3">
    <location>
        <begin position="299"/>
        <end position="323"/>
    </location>
</feature>
<evidence type="ECO:0000313" key="7">
    <source>
        <dbReference type="RefSeq" id="XP_039129878.1"/>
    </source>
</evidence>
<dbReference type="Gene3D" id="1.25.40.20">
    <property type="entry name" value="Ankyrin repeat-containing domain"/>
    <property type="match status" value="3"/>
</dbReference>
<name>A0AB40BQX8_DIOCR</name>
<proteinExistence type="predicted"/>
<feature type="repeat" description="ANK" evidence="3">
    <location>
        <begin position="388"/>
        <end position="420"/>
    </location>
</feature>
<dbReference type="SUPFAM" id="SSF49354">
    <property type="entry name" value="PapD-like"/>
    <property type="match status" value="1"/>
</dbReference>
<gene>
    <name evidence="7" type="primary">LOC120266323</name>
</gene>
<dbReference type="Pfam" id="PF12796">
    <property type="entry name" value="Ank_2"/>
    <property type="match status" value="3"/>
</dbReference>
<dbReference type="PRINTS" id="PR01415">
    <property type="entry name" value="ANKYRIN"/>
</dbReference>
<dbReference type="SMART" id="SM00248">
    <property type="entry name" value="ANK"/>
    <property type="match status" value="8"/>
</dbReference>
<evidence type="ECO:0000256" key="4">
    <source>
        <dbReference type="SAM" id="MobiDB-lite"/>
    </source>
</evidence>
<feature type="repeat" description="ANK" evidence="3">
    <location>
        <begin position="232"/>
        <end position="264"/>
    </location>
</feature>
<evidence type="ECO:0000256" key="3">
    <source>
        <dbReference type="PROSITE-ProRule" id="PRU00023"/>
    </source>
</evidence>
<feature type="compositionally biased region" description="Basic residues" evidence="4">
    <location>
        <begin position="503"/>
        <end position="513"/>
    </location>
</feature>
<dbReference type="InterPro" id="IPR008962">
    <property type="entry name" value="PapD-like_sf"/>
</dbReference>
<feature type="region of interest" description="Disordered" evidence="4">
    <location>
        <begin position="496"/>
        <end position="534"/>
    </location>
</feature>
<evidence type="ECO:0000256" key="1">
    <source>
        <dbReference type="ARBA" id="ARBA00022737"/>
    </source>
</evidence>
<sequence>MDRLISLEPSNQVCVRIEPGHKCTGDLTLRNVMYTMPVAFRIQPANRSRYSVKPQSGIIAPLSVLKVEIIYTPSSSHELLPDSYPDSDDPFQLCSVVVPGAGVKDINSALDSVPNDWFTAKKKQVFTDSGIKVFFVGSAVLTRLVSDGAMETVREVLEKSEPEWRAVDSVDAHGETLLHLSIVRSRPDLVQMLLEFEPNLEKANRAGRTPIEEAAAAGESLIVELLLARRASTERSLHHAVAAGHTEVMRLLLLKGAEVNAVTSDGRTALHLAACERRWDCARLLLASGARTDVRGGEEGNTPLHVAAACGDEKMVRVLLGKGGAGTKETRNKLGRTAFDVAGEGGHGKLFDMLKLGDGLCVAARKGEARGVVRLVERGAAVNGRDGNGWTALMRAGFKGRVEIMKLLMEMGVEIEARDEEGYTALHCAVEAGQAEAVELLVKRGAEVEARTAKGATAMHIAGSLGYVGIMRILSLGGASKEKMMMKKVVVGGGGGGGSLKDMKRKSSGKKMMLRGSSGRGLDRSATLPVTCSH</sequence>
<dbReference type="PROSITE" id="PS50088">
    <property type="entry name" value="ANK_REPEAT"/>
    <property type="match status" value="6"/>
</dbReference>
<dbReference type="PROSITE" id="PS50297">
    <property type="entry name" value="ANK_REP_REGION"/>
    <property type="match status" value="5"/>
</dbReference>
<dbReference type="Gene3D" id="2.60.40.10">
    <property type="entry name" value="Immunoglobulins"/>
    <property type="match status" value="1"/>
</dbReference>
<dbReference type="Pfam" id="PF00023">
    <property type="entry name" value="Ank"/>
    <property type="match status" value="1"/>
</dbReference>
<organism evidence="6 7">
    <name type="scientific">Dioscorea cayennensis subsp. rotundata</name>
    <name type="common">White Guinea yam</name>
    <name type="synonym">Dioscorea rotundata</name>
    <dbReference type="NCBI Taxonomy" id="55577"/>
    <lineage>
        <taxon>Eukaryota</taxon>
        <taxon>Viridiplantae</taxon>
        <taxon>Streptophyta</taxon>
        <taxon>Embryophyta</taxon>
        <taxon>Tracheophyta</taxon>
        <taxon>Spermatophyta</taxon>
        <taxon>Magnoliopsida</taxon>
        <taxon>Liliopsida</taxon>
        <taxon>Dioscoreales</taxon>
        <taxon>Dioscoreaceae</taxon>
        <taxon>Dioscorea</taxon>
    </lineage>
</organism>
<feature type="repeat" description="ANK" evidence="3">
    <location>
        <begin position="265"/>
        <end position="297"/>
    </location>
</feature>
<dbReference type="InterPro" id="IPR000535">
    <property type="entry name" value="MSP_dom"/>
</dbReference>
<evidence type="ECO:0000259" key="5">
    <source>
        <dbReference type="PROSITE" id="PS50202"/>
    </source>
</evidence>
<keyword evidence="1" id="KW-0677">Repeat</keyword>
<dbReference type="GeneID" id="120266323"/>
<reference evidence="7" key="1">
    <citation type="submission" date="2025-08" db="UniProtKB">
        <authorList>
            <consortium name="RefSeq"/>
        </authorList>
    </citation>
    <scope>IDENTIFICATION</scope>
</reference>
<dbReference type="PROSITE" id="PS50202">
    <property type="entry name" value="MSP"/>
    <property type="match status" value="1"/>
</dbReference>
<feature type="domain" description="MSP" evidence="5">
    <location>
        <begin position="4"/>
        <end position="136"/>
    </location>
</feature>
<dbReference type="Pfam" id="PF00635">
    <property type="entry name" value="Motile_Sperm"/>
    <property type="match status" value="1"/>
</dbReference>
<dbReference type="InterPro" id="IPR002110">
    <property type="entry name" value="Ankyrin_rpt"/>
</dbReference>
<evidence type="ECO:0000256" key="2">
    <source>
        <dbReference type="ARBA" id="ARBA00023043"/>
    </source>
</evidence>